<protein>
    <submittedName>
        <fullName evidence="2">Siderophore-interacting protein</fullName>
    </submittedName>
</protein>
<dbReference type="Pfam" id="PF04954">
    <property type="entry name" value="SIP"/>
    <property type="match status" value="1"/>
</dbReference>
<name>A0A553K207_9ACTN</name>
<dbReference type="Gene3D" id="3.40.50.80">
    <property type="entry name" value="Nucleotide-binding domain of ferredoxin-NADP reductase (FNR) module"/>
    <property type="match status" value="1"/>
</dbReference>
<dbReference type="Gene3D" id="2.40.30.10">
    <property type="entry name" value="Translation factors"/>
    <property type="match status" value="1"/>
</dbReference>
<gene>
    <name evidence="2" type="ORF">FOJ82_06370</name>
</gene>
<dbReference type="CDD" id="cd06193">
    <property type="entry name" value="siderophore_interacting"/>
    <property type="match status" value="1"/>
</dbReference>
<dbReference type="AlphaFoldDB" id="A0A553K207"/>
<dbReference type="InterPro" id="IPR039261">
    <property type="entry name" value="FNR_nucleotide-bd"/>
</dbReference>
<dbReference type="Proteomes" id="UP000317638">
    <property type="component" value="Unassembled WGS sequence"/>
</dbReference>
<dbReference type="InterPro" id="IPR013113">
    <property type="entry name" value="SIP_FAD-bd"/>
</dbReference>
<sequence>MSRQTNGAFRARVAGIRRLSENFTRITFAGDELRHLGSAGFDQRIKLLFPLADGGWTDFGLFSGATISQWYTAWRQLPDEQRNAMRTYTVRASRPEAGEVDVDFVLHGTDGPASAWASGAAEGDGIVIIGPDSRAEGDAGGMEWHPGTARRVLIAGDETAVPAICSIVESLDEGVGGHVFLEVPSSADVLPLRARADLSIEWLARDGSGHGSLLTPAVERWGREHVARREAAEVELETDPDALLWDSPGEARREAYAWLAGEAGVITGLRRHLVRDLGLDRSSVAFMGYWRTGRAEN</sequence>
<dbReference type="SUPFAM" id="SSF63380">
    <property type="entry name" value="Riboflavin synthase domain-like"/>
    <property type="match status" value="1"/>
</dbReference>
<evidence type="ECO:0000259" key="1">
    <source>
        <dbReference type="PROSITE" id="PS51384"/>
    </source>
</evidence>
<dbReference type="OrthoDB" id="9814826at2"/>
<dbReference type="PANTHER" id="PTHR30157:SF0">
    <property type="entry name" value="NADPH-DEPENDENT FERRIC-CHELATE REDUCTASE"/>
    <property type="match status" value="1"/>
</dbReference>
<dbReference type="GO" id="GO:0016491">
    <property type="term" value="F:oxidoreductase activity"/>
    <property type="evidence" value="ECO:0007669"/>
    <property type="project" value="InterPro"/>
</dbReference>
<keyword evidence="3" id="KW-1185">Reference proteome</keyword>
<dbReference type="InterPro" id="IPR017938">
    <property type="entry name" value="Riboflavin_synthase-like_b-brl"/>
</dbReference>
<dbReference type="InterPro" id="IPR017927">
    <property type="entry name" value="FAD-bd_FR_type"/>
</dbReference>
<dbReference type="PANTHER" id="PTHR30157">
    <property type="entry name" value="FERRIC REDUCTASE, NADPH-DEPENDENT"/>
    <property type="match status" value="1"/>
</dbReference>
<reference evidence="2 3" key="1">
    <citation type="submission" date="2019-07" db="EMBL/GenBank/DDBJ databases">
        <authorList>
            <person name="Zhou L.-Y."/>
        </authorList>
    </citation>
    <scope>NUCLEOTIDE SEQUENCE [LARGE SCALE GENOMIC DNA]</scope>
    <source>
        <strain evidence="2 3">YIM 101269</strain>
    </source>
</reference>
<proteinExistence type="predicted"/>
<dbReference type="EMBL" id="VKKG01000002">
    <property type="protein sequence ID" value="TRY18736.1"/>
    <property type="molecule type" value="Genomic_DNA"/>
</dbReference>
<dbReference type="InterPro" id="IPR007037">
    <property type="entry name" value="SIP_rossman_dom"/>
</dbReference>
<evidence type="ECO:0000313" key="3">
    <source>
        <dbReference type="Proteomes" id="UP000317638"/>
    </source>
</evidence>
<accession>A0A553K207</accession>
<dbReference type="RefSeq" id="WP_143937628.1">
    <property type="nucleotide sequence ID" value="NZ_VKKG01000002.1"/>
</dbReference>
<comment type="caution">
    <text evidence="2">The sequence shown here is derived from an EMBL/GenBank/DDBJ whole genome shotgun (WGS) entry which is preliminary data.</text>
</comment>
<dbReference type="InterPro" id="IPR039374">
    <property type="entry name" value="SIP_fam"/>
</dbReference>
<evidence type="ECO:0000313" key="2">
    <source>
        <dbReference type="EMBL" id="TRY18736.1"/>
    </source>
</evidence>
<organism evidence="2 3">
    <name type="scientific">Tessaracoccus rhinocerotis</name>
    <dbReference type="NCBI Taxonomy" id="1689449"/>
    <lineage>
        <taxon>Bacteria</taxon>
        <taxon>Bacillati</taxon>
        <taxon>Actinomycetota</taxon>
        <taxon>Actinomycetes</taxon>
        <taxon>Propionibacteriales</taxon>
        <taxon>Propionibacteriaceae</taxon>
        <taxon>Tessaracoccus</taxon>
    </lineage>
</organism>
<dbReference type="PROSITE" id="PS51384">
    <property type="entry name" value="FAD_FR"/>
    <property type="match status" value="1"/>
</dbReference>
<feature type="domain" description="FAD-binding FR-type" evidence="1">
    <location>
        <begin position="6"/>
        <end position="138"/>
    </location>
</feature>
<dbReference type="Pfam" id="PF08021">
    <property type="entry name" value="FAD_binding_9"/>
    <property type="match status" value="1"/>
</dbReference>